<reference evidence="3" key="1">
    <citation type="journal article" date="2019" name="Int. J. Syst. Evol. Microbiol.">
        <title>The Global Catalogue of Microorganisms (GCM) 10K type strain sequencing project: providing services to taxonomists for standard genome sequencing and annotation.</title>
        <authorList>
            <consortium name="The Broad Institute Genomics Platform"/>
            <consortium name="The Broad Institute Genome Sequencing Center for Infectious Disease"/>
            <person name="Wu L."/>
            <person name="Ma J."/>
        </authorList>
    </citation>
    <scope>NUCLEOTIDE SEQUENCE [LARGE SCALE GENOMIC DNA]</scope>
    <source>
        <strain evidence="3">CCUG 49679</strain>
    </source>
</reference>
<feature type="chain" id="PRO_5047147078" description="DUF5723 domain-containing protein" evidence="1">
    <location>
        <begin position="19"/>
        <end position="449"/>
    </location>
</feature>
<feature type="signal peptide" evidence="1">
    <location>
        <begin position="1"/>
        <end position="18"/>
    </location>
</feature>
<dbReference type="EMBL" id="JBHSQB010000004">
    <property type="protein sequence ID" value="MFC6095754.1"/>
    <property type="molecule type" value="Genomic_DNA"/>
</dbReference>
<protein>
    <recommendedName>
        <fullName evidence="4">DUF5723 domain-containing protein</fullName>
    </recommendedName>
</protein>
<gene>
    <name evidence="2" type="ORF">ACFPVY_03770</name>
</gene>
<sequence>MKNILLLSCFLTGFGALAQEHFSGISTSRRGGLLNAGMNPAELSNLQTKYEVSVLSASFNLSSNRLGFNDLVGGSNLEDKLFEGNKDVDLRFDGEIYGPGFAIKVEKWAFSFQTKTYAKVNFADVDPTIGDAVTNSAVNALFGSSTIQNNNNQRANGTAWGEVGLGISRILYEDDEHKFSAGVNLKLLFPGSYANLGADKFRGTINNDLGQVTLTNATANLNIAYSGELAQDFTEFNNYTSSLFGGLNGFATDFGVNYQWKDLMDTDNNSYKLNVGLAVRNIGSMTFKSSNNRATNYILNVPEGEFLDLNQFQDVSSLEEVEQLLLESGYLNSLPVSRDFKVKLPAVFSAYADVKVIPNLYVTVFGQRKLREDDANDQVTTQNVISVTPRYSTKKFEVYSPLASNEISGFTAGLGVGVGGFFIGSGSILTALGNGEQADIYLGFRLGLQ</sequence>
<evidence type="ECO:0000313" key="2">
    <source>
        <dbReference type="EMBL" id="MFC6095754.1"/>
    </source>
</evidence>
<proteinExistence type="predicted"/>
<organism evidence="2 3">
    <name type="scientific">Flavobacterium qiangtangense</name>
    <dbReference type="NCBI Taxonomy" id="1442595"/>
    <lineage>
        <taxon>Bacteria</taxon>
        <taxon>Pseudomonadati</taxon>
        <taxon>Bacteroidota</taxon>
        <taxon>Flavobacteriia</taxon>
        <taxon>Flavobacteriales</taxon>
        <taxon>Flavobacteriaceae</taxon>
        <taxon>Flavobacterium</taxon>
    </lineage>
</organism>
<evidence type="ECO:0000256" key="1">
    <source>
        <dbReference type="SAM" id="SignalP"/>
    </source>
</evidence>
<accession>A0ABW1PJK3</accession>
<keyword evidence="3" id="KW-1185">Reference proteome</keyword>
<name>A0ABW1PJK3_9FLAO</name>
<dbReference type="RefSeq" id="WP_379790419.1">
    <property type="nucleotide sequence ID" value="NZ_JBHSQB010000004.1"/>
</dbReference>
<evidence type="ECO:0008006" key="4">
    <source>
        <dbReference type="Google" id="ProtNLM"/>
    </source>
</evidence>
<evidence type="ECO:0000313" key="3">
    <source>
        <dbReference type="Proteomes" id="UP001596287"/>
    </source>
</evidence>
<comment type="caution">
    <text evidence="2">The sequence shown here is derived from an EMBL/GenBank/DDBJ whole genome shotgun (WGS) entry which is preliminary data.</text>
</comment>
<dbReference type="Proteomes" id="UP001596287">
    <property type="component" value="Unassembled WGS sequence"/>
</dbReference>
<keyword evidence="1" id="KW-0732">Signal</keyword>